<dbReference type="AlphaFoldDB" id="A0A511V2P3"/>
<evidence type="ECO:0000313" key="2">
    <source>
        <dbReference type="EMBL" id="GEN32013.1"/>
    </source>
</evidence>
<evidence type="ECO:0000256" key="1">
    <source>
        <dbReference type="SAM" id="MobiDB-lite"/>
    </source>
</evidence>
<reference evidence="2 3" key="1">
    <citation type="submission" date="2019-07" db="EMBL/GenBank/DDBJ databases">
        <title>Whole genome shotgun sequence of Cerasibacillus quisquiliarum NBRC 102429.</title>
        <authorList>
            <person name="Hosoyama A."/>
            <person name="Uohara A."/>
            <person name="Ohji S."/>
            <person name="Ichikawa N."/>
        </authorList>
    </citation>
    <scope>NUCLEOTIDE SEQUENCE [LARGE SCALE GENOMIC DNA]</scope>
    <source>
        <strain evidence="2 3">NBRC 102429</strain>
    </source>
</reference>
<dbReference type="PROSITE" id="PS51257">
    <property type="entry name" value="PROKAR_LIPOPROTEIN"/>
    <property type="match status" value="1"/>
</dbReference>
<feature type="region of interest" description="Disordered" evidence="1">
    <location>
        <begin position="30"/>
        <end position="57"/>
    </location>
</feature>
<gene>
    <name evidence="2" type="ORF">CQU01_22510</name>
</gene>
<accession>A0A511V2P3</accession>
<keyword evidence="3" id="KW-1185">Reference proteome</keyword>
<comment type="caution">
    <text evidence="2">The sequence shown here is derived from an EMBL/GenBank/DDBJ whole genome shotgun (WGS) entry which is preliminary data.</text>
</comment>
<evidence type="ECO:0000313" key="3">
    <source>
        <dbReference type="Proteomes" id="UP000321491"/>
    </source>
</evidence>
<dbReference type="RefSeq" id="WP_146938386.1">
    <property type="nucleotide sequence ID" value="NZ_BJXW01000026.1"/>
</dbReference>
<dbReference type="OrthoDB" id="2451243at2"/>
<feature type="compositionally biased region" description="Acidic residues" evidence="1">
    <location>
        <begin position="30"/>
        <end position="42"/>
    </location>
</feature>
<sequence>MKKLSLIISLIFVLLLFGCGSSTNEIEQEQQEETMEVNDSSEEVSKEESSTENSVTEGKGDLTLQILKVDEEAGVSIDDHELYQALQAEIAADPKMGDENDFSLLPYNVVQYEDGSKGLVFLAINRLNEPIRNLTFELTFGHQDGEYIFEDYVVDLPEDYMGVLEADGAVPFFLDISDEDEALFERLTPENVYIEMSNFGIDFAE</sequence>
<protein>
    <recommendedName>
        <fullName evidence="4">Lipoprotein</fullName>
    </recommendedName>
</protein>
<dbReference type="EMBL" id="BJXW01000026">
    <property type="protein sequence ID" value="GEN32013.1"/>
    <property type="molecule type" value="Genomic_DNA"/>
</dbReference>
<dbReference type="Proteomes" id="UP000321491">
    <property type="component" value="Unassembled WGS sequence"/>
</dbReference>
<organism evidence="2 3">
    <name type="scientific">Cerasibacillus quisquiliarum</name>
    <dbReference type="NCBI Taxonomy" id="227865"/>
    <lineage>
        <taxon>Bacteria</taxon>
        <taxon>Bacillati</taxon>
        <taxon>Bacillota</taxon>
        <taxon>Bacilli</taxon>
        <taxon>Bacillales</taxon>
        <taxon>Bacillaceae</taxon>
        <taxon>Cerasibacillus</taxon>
    </lineage>
</organism>
<name>A0A511V2P3_9BACI</name>
<proteinExistence type="predicted"/>
<evidence type="ECO:0008006" key="4">
    <source>
        <dbReference type="Google" id="ProtNLM"/>
    </source>
</evidence>